<protein>
    <recommendedName>
        <fullName evidence="4">RCC1-like domain-containing protein</fullName>
    </recommendedName>
</protein>
<evidence type="ECO:0000313" key="6">
    <source>
        <dbReference type="Proteomes" id="UP000265618"/>
    </source>
</evidence>
<name>A0A9K3GIU3_9EUKA</name>
<feature type="domain" description="RCC1-like" evidence="4">
    <location>
        <begin position="7"/>
        <end position="310"/>
    </location>
</feature>
<keyword evidence="2" id="KW-0677">Repeat</keyword>
<keyword evidence="1" id="KW-0344">Guanine-nucleotide releasing factor</keyword>
<evidence type="ECO:0000256" key="2">
    <source>
        <dbReference type="ARBA" id="ARBA00022737"/>
    </source>
</evidence>
<dbReference type="PROSITE" id="PS00626">
    <property type="entry name" value="RCC1_2"/>
    <property type="match status" value="2"/>
</dbReference>
<feature type="repeat" description="RCC1" evidence="3">
    <location>
        <begin position="205"/>
        <end position="259"/>
    </location>
</feature>
<dbReference type="Proteomes" id="UP000265618">
    <property type="component" value="Unassembled WGS sequence"/>
</dbReference>
<dbReference type="Pfam" id="PF25390">
    <property type="entry name" value="WD40_RLD"/>
    <property type="match status" value="1"/>
</dbReference>
<dbReference type="InterPro" id="IPR000408">
    <property type="entry name" value="Reg_chr_condens"/>
</dbReference>
<dbReference type="InterPro" id="IPR009091">
    <property type="entry name" value="RCC1/BLIP-II"/>
</dbReference>
<gene>
    <name evidence="5" type="ORF">KIPB_005331</name>
</gene>
<evidence type="ECO:0000256" key="3">
    <source>
        <dbReference type="PROSITE-ProRule" id="PRU00235"/>
    </source>
</evidence>
<evidence type="ECO:0000259" key="4">
    <source>
        <dbReference type="Pfam" id="PF25390"/>
    </source>
</evidence>
<dbReference type="InterPro" id="IPR017853">
    <property type="entry name" value="GH"/>
</dbReference>
<dbReference type="SUPFAM" id="SSF50985">
    <property type="entry name" value="RCC1/BLIP-II"/>
    <property type="match status" value="1"/>
</dbReference>
<keyword evidence="6" id="KW-1185">Reference proteome</keyword>
<dbReference type="PRINTS" id="PR00633">
    <property type="entry name" value="RCCNDNSATION"/>
</dbReference>
<dbReference type="PANTHER" id="PTHR45982:SF1">
    <property type="entry name" value="REGULATOR OF CHROMOSOME CONDENSATION"/>
    <property type="match status" value="1"/>
</dbReference>
<dbReference type="SUPFAM" id="SSF51445">
    <property type="entry name" value="(Trans)glycosidases"/>
    <property type="match status" value="1"/>
</dbReference>
<comment type="caution">
    <text evidence="5">The sequence shown here is derived from an EMBL/GenBank/DDBJ whole genome shotgun (WGS) entry which is preliminary data.</text>
</comment>
<feature type="repeat" description="RCC1" evidence="3">
    <location>
        <begin position="148"/>
        <end position="204"/>
    </location>
</feature>
<feature type="repeat" description="RCC1" evidence="3">
    <location>
        <begin position="33"/>
        <end position="86"/>
    </location>
</feature>
<feature type="non-terminal residue" evidence="5">
    <location>
        <position position="577"/>
    </location>
</feature>
<evidence type="ECO:0000313" key="5">
    <source>
        <dbReference type="EMBL" id="GIQ83925.1"/>
    </source>
</evidence>
<feature type="repeat" description="RCC1" evidence="3">
    <location>
        <begin position="87"/>
        <end position="147"/>
    </location>
</feature>
<dbReference type="Gene3D" id="2.130.10.30">
    <property type="entry name" value="Regulator of chromosome condensation 1/beta-lactamase-inhibitor protein II"/>
    <property type="match status" value="2"/>
</dbReference>
<proteinExistence type="predicted"/>
<dbReference type="PANTHER" id="PTHR45982">
    <property type="entry name" value="REGULATOR OF CHROMOSOME CONDENSATION"/>
    <property type="match status" value="1"/>
</dbReference>
<dbReference type="OrthoDB" id="15244at2759"/>
<sequence length="577" mass="62677">ATFTRIPQSSFKGNKIVSVSCGFGSTFAVDDRSNVWAWGFNTQYQLGNGKTDNSAVPIINRIPTGIRGTPVKTFTGGSTTYVLTTEGQVYSFGGNANGEGGTGLLDEDGYPAVIKYGTPVVVSPLLRDARIVDIAVGGAHALMLMETGDVVSVGNNYNGELGCGVIPDETRSYNWVRVEPQWPPSDRVVRVAAGGNHSMVILESGLVYCFGNNSVRQCGLESEGPAVMLPTAMDLTNLEGRKVVSAAGGQYHTVLLDDTGISYGAGYAQYGAPGTGSVSTVPVATPMDMSSVLGGTVVTRVYAWENESMILLGARDGPPPDRRVLTWLCLERCSEVSIDDALDQLAQYTDMVTDVSFEAYDLGYNSTLVWNRFTDVYPDLVRMGYRAWPMITTSNPTMLRQLFEDPQPFISRAVSVALDNGYTGYNMDFEPSTGNMTDEDGADYAAFVTMFADALHRAGMELQVIVYSWDSAFIKGDLMAQTSADRIITMDTQVGTYDPTFTDALEANIEEYGTQRLGVALDTVNPVTGLEFTEADMAQRFKSITMSGVQEIDIWQSPLPDFWADYIRQWQGSSQYA</sequence>
<organism evidence="5 6">
    <name type="scientific">Kipferlia bialata</name>
    <dbReference type="NCBI Taxonomy" id="797122"/>
    <lineage>
        <taxon>Eukaryota</taxon>
        <taxon>Metamonada</taxon>
        <taxon>Carpediemonas-like organisms</taxon>
        <taxon>Kipferlia</taxon>
    </lineage>
</organism>
<dbReference type="InterPro" id="IPR051553">
    <property type="entry name" value="Ran_GTPase-activating"/>
</dbReference>
<reference evidence="5 6" key="1">
    <citation type="journal article" date="2018" name="PLoS ONE">
        <title>The draft genome of Kipferlia bialata reveals reductive genome evolution in fornicate parasites.</title>
        <authorList>
            <person name="Tanifuji G."/>
            <person name="Takabayashi S."/>
            <person name="Kume K."/>
            <person name="Takagi M."/>
            <person name="Nakayama T."/>
            <person name="Kamikawa R."/>
            <person name="Inagaki Y."/>
            <person name="Hashimoto T."/>
        </authorList>
    </citation>
    <scope>NUCLEOTIDE SEQUENCE [LARGE SCALE GENOMIC DNA]</scope>
    <source>
        <strain evidence="5">NY0173</strain>
    </source>
</reference>
<dbReference type="Gene3D" id="3.20.20.80">
    <property type="entry name" value="Glycosidases"/>
    <property type="match status" value="1"/>
</dbReference>
<evidence type="ECO:0000256" key="1">
    <source>
        <dbReference type="ARBA" id="ARBA00022658"/>
    </source>
</evidence>
<dbReference type="AlphaFoldDB" id="A0A9K3GIU3"/>
<accession>A0A9K3GIU3</accession>
<dbReference type="EMBL" id="BDIP01001235">
    <property type="protein sequence ID" value="GIQ83925.1"/>
    <property type="molecule type" value="Genomic_DNA"/>
</dbReference>
<dbReference type="InterPro" id="IPR058923">
    <property type="entry name" value="RCC1-like_dom"/>
</dbReference>
<dbReference type="PROSITE" id="PS50012">
    <property type="entry name" value="RCC1_3"/>
    <property type="match status" value="4"/>
</dbReference>